<proteinExistence type="predicted"/>
<keyword evidence="3" id="KW-1185">Reference proteome</keyword>
<protein>
    <recommendedName>
        <fullName evidence="1">CdiI immunity protein domain-containing protein</fullName>
    </recommendedName>
</protein>
<name>A0ABS5ZCY5_9GAMM</name>
<dbReference type="Proteomes" id="UP000690515">
    <property type="component" value="Unassembled WGS sequence"/>
</dbReference>
<dbReference type="CDD" id="cd20687">
    <property type="entry name" value="CdiI_Ykris-like"/>
    <property type="match status" value="1"/>
</dbReference>
<sequence>MMNDKYPVLTHLFSCYFHQDWPDEFDSPDMALDAFVDSETAEFVKIARDELKKIIDSGCSDNEILRLLNELGCYYEPTADYSSAVSWLKDINRKLSFH</sequence>
<dbReference type="EMBL" id="JAGSOY010000027">
    <property type="protein sequence ID" value="MBU2711908.1"/>
    <property type="molecule type" value="Genomic_DNA"/>
</dbReference>
<reference evidence="2 3" key="1">
    <citation type="submission" date="2021-04" db="EMBL/GenBank/DDBJ databases">
        <authorList>
            <person name="Pira H."/>
            <person name="Risdian C."/>
            <person name="Wink J."/>
        </authorList>
    </citation>
    <scope>NUCLEOTIDE SEQUENCE [LARGE SCALE GENOMIC DNA]</scope>
    <source>
        <strain evidence="2 3">WH53</strain>
    </source>
</reference>
<dbReference type="InterPro" id="IPR041129">
    <property type="entry name" value="CdiI_2"/>
</dbReference>
<dbReference type="Pfam" id="PF18593">
    <property type="entry name" value="CdiI_2"/>
    <property type="match status" value="1"/>
</dbReference>
<evidence type="ECO:0000313" key="3">
    <source>
        <dbReference type="Proteomes" id="UP000690515"/>
    </source>
</evidence>
<evidence type="ECO:0000313" key="2">
    <source>
        <dbReference type="EMBL" id="MBU2711908.1"/>
    </source>
</evidence>
<organism evidence="2 3">
    <name type="scientific">Zooshikella harenae</name>
    <dbReference type="NCBI Taxonomy" id="2827238"/>
    <lineage>
        <taxon>Bacteria</taxon>
        <taxon>Pseudomonadati</taxon>
        <taxon>Pseudomonadota</taxon>
        <taxon>Gammaproteobacteria</taxon>
        <taxon>Oceanospirillales</taxon>
        <taxon>Zooshikellaceae</taxon>
        <taxon>Zooshikella</taxon>
    </lineage>
</organism>
<gene>
    <name evidence="2" type="ORF">KCG35_12635</name>
</gene>
<evidence type="ECO:0000259" key="1">
    <source>
        <dbReference type="Pfam" id="PF18593"/>
    </source>
</evidence>
<accession>A0ABS5ZCY5</accession>
<dbReference type="RefSeq" id="WP_215820065.1">
    <property type="nucleotide sequence ID" value="NZ_JAGSOY010000027.1"/>
</dbReference>
<comment type="caution">
    <text evidence="2">The sequence shown here is derived from an EMBL/GenBank/DDBJ whole genome shotgun (WGS) entry which is preliminary data.</text>
</comment>
<feature type="domain" description="CdiI immunity protein" evidence="1">
    <location>
        <begin position="5"/>
        <end position="95"/>
    </location>
</feature>